<dbReference type="OrthoDB" id="9948464at2"/>
<proteinExistence type="predicted"/>
<reference evidence="2" key="1">
    <citation type="submission" date="2016-10" db="EMBL/GenBank/DDBJ databases">
        <authorList>
            <person name="Varghese N."/>
            <person name="Submissions S."/>
        </authorList>
    </citation>
    <scope>NUCLEOTIDE SEQUENCE [LARGE SCALE GENOMIC DNA]</scope>
    <source>
        <strain evidence="2">DSM 21743</strain>
    </source>
</reference>
<name>A0A1H2LZW1_9ACTN</name>
<protein>
    <submittedName>
        <fullName evidence="1">Uncharacterized protein</fullName>
    </submittedName>
</protein>
<evidence type="ECO:0000313" key="2">
    <source>
        <dbReference type="Proteomes" id="UP000198825"/>
    </source>
</evidence>
<organism evidence="1 2">
    <name type="scientific">Microlunatus sagamiharensis</name>
    <dbReference type="NCBI Taxonomy" id="546874"/>
    <lineage>
        <taxon>Bacteria</taxon>
        <taxon>Bacillati</taxon>
        <taxon>Actinomycetota</taxon>
        <taxon>Actinomycetes</taxon>
        <taxon>Propionibacteriales</taxon>
        <taxon>Propionibacteriaceae</taxon>
        <taxon>Microlunatus</taxon>
    </lineage>
</organism>
<accession>A0A1H2LZW1</accession>
<dbReference type="EMBL" id="LT629799">
    <property type="protein sequence ID" value="SDU86171.1"/>
    <property type="molecule type" value="Genomic_DNA"/>
</dbReference>
<dbReference type="Pfam" id="PF05610">
    <property type="entry name" value="DUF779"/>
    <property type="match status" value="1"/>
</dbReference>
<dbReference type="InterPro" id="IPR008497">
    <property type="entry name" value="DUF779"/>
</dbReference>
<sequence length="127" mass="13505">MTVTDLALPATAPDPATRRVVPTTRAYKELVALHAHCGAVVLVEPGHLRPGQRRLDCVAARELAITSADRLVGAVDLVAVYADADADDRERRPVYLLDLADGPASEATLAPDGGHHFVLRDLAAPVR</sequence>
<dbReference type="RefSeq" id="WP_091073581.1">
    <property type="nucleotide sequence ID" value="NZ_LT629799.1"/>
</dbReference>
<keyword evidence="2" id="KW-1185">Reference proteome</keyword>
<dbReference type="STRING" id="546874.SAMN04488544_1113"/>
<dbReference type="Proteomes" id="UP000198825">
    <property type="component" value="Chromosome I"/>
</dbReference>
<evidence type="ECO:0000313" key="1">
    <source>
        <dbReference type="EMBL" id="SDU86171.1"/>
    </source>
</evidence>
<dbReference type="AlphaFoldDB" id="A0A1H2LZW1"/>
<gene>
    <name evidence="1" type="ORF">SAMN04488544_1113</name>
</gene>